<organism evidence="2 3">
    <name type="scientific">Kutzneria chonburiensis</name>
    <dbReference type="NCBI Taxonomy" id="1483604"/>
    <lineage>
        <taxon>Bacteria</taxon>
        <taxon>Bacillati</taxon>
        <taxon>Actinomycetota</taxon>
        <taxon>Actinomycetes</taxon>
        <taxon>Pseudonocardiales</taxon>
        <taxon>Pseudonocardiaceae</taxon>
        <taxon>Kutzneria</taxon>
    </lineage>
</organism>
<protein>
    <submittedName>
        <fullName evidence="2">Siderophore-interacting protein</fullName>
    </submittedName>
</protein>
<dbReference type="InterPro" id="IPR039261">
    <property type="entry name" value="FNR_nucleotide-bd"/>
</dbReference>
<dbReference type="InterPro" id="IPR013113">
    <property type="entry name" value="SIP_FAD-bd"/>
</dbReference>
<dbReference type="Gene3D" id="3.40.50.80">
    <property type="entry name" value="Nucleotide-binding domain of ferredoxin-NADP reductase (FNR) module"/>
    <property type="match status" value="1"/>
</dbReference>
<dbReference type="InterPro" id="IPR017938">
    <property type="entry name" value="Riboflavin_synthase-like_b-brl"/>
</dbReference>
<dbReference type="Gene3D" id="2.40.30.10">
    <property type="entry name" value="Translation factors"/>
    <property type="match status" value="1"/>
</dbReference>
<dbReference type="Pfam" id="PF08021">
    <property type="entry name" value="FAD_binding_9"/>
    <property type="match status" value="1"/>
</dbReference>
<dbReference type="InterPro" id="IPR017927">
    <property type="entry name" value="FAD-bd_FR_type"/>
</dbReference>
<dbReference type="EMBL" id="JBHLUD010000004">
    <property type="protein sequence ID" value="MFC0542944.1"/>
    <property type="molecule type" value="Genomic_DNA"/>
</dbReference>
<dbReference type="Proteomes" id="UP001589810">
    <property type="component" value="Unassembled WGS sequence"/>
</dbReference>
<feature type="domain" description="FAD-binding FR-type" evidence="1">
    <location>
        <begin position="15"/>
        <end position="114"/>
    </location>
</feature>
<dbReference type="PROSITE" id="PS51384">
    <property type="entry name" value="FAD_FR"/>
    <property type="match status" value="1"/>
</dbReference>
<keyword evidence="3" id="KW-1185">Reference proteome</keyword>
<evidence type="ECO:0000259" key="1">
    <source>
        <dbReference type="PROSITE" id="PS51384"/>
    </source>
</evidence>
<evidence type="ECO:0000313" key="3">
    <source>
        <dbReference type="Proteomes" id="UP001589810"/>
    </source>
</evidence>
<reference evidence="2 3" key="1">
    <citation type="submission" date="2024-09" db="EMBL/GenBank/DDBJ databases">
        <authorList>
            <person name="Sun Q."/>
            <person name="Mori K."/>
        </authorList>
    </citation>
    <scope>NUCLEOTIDE SEQUENCE [LARGE SCALE GENOMIC DNA]</scope>
    <source>
        <strain evidence="2 3">TBRC 1432</strain>
    </source>
</reference>
<dbReference type="SUPFAM" id="SSF63380">
    <property type="entry name" value="Riboflavin synthase domain-like"/>
    <property type="match status" value="1"/>
</dbReference>
<dbReference type="RefSeq" id="WP_273941350.1">
    <property type="nucleotide sequence ID" value="NZ_CP097263.1"/>
</dbReference>
<accession>A0ABV6MRN4</accession>
<evidence type="ECO:0000313" key="2">
    <source>
        <dbReference type="EMBL" id="MFC0542944.1"/>
    </source>
</evidence>
<gene>
    <name evidence="2" type="ORF">ACFFH7_15705</name>
</gene>
<sequence length="229" mass="24985">MPTFTERLADLAGGAFLQAADVTAVEPCAPGFVRVELRADAFRRTEWVPGMKVQLRTQRGTMKMRAYTPVSWVDDTTELIAYTHGDGPAADWFRGVRVGDTCEVFGPRKSIDLRGLDRVVFVGDESSIALACALTVVTPQVKHVFEASDPAAVSALLAARGLAEKSVVVPRTNVLDHVREALPDEPFDLVVTGDAATVHAVRRDSRNWPRRPGEIKGKAYWAEGRTGLD</sequence>
<name>A0ABV6MRN4_9PSEU</name>
<comment type="caution">
    <text evidence="2">The sequence shown here is derived from an EMBL/GenBank/DDBJ whole genome shotgun (WGS) entry which is preliminary data.</text>
</comment>
<proteinExistence type="predicted"/>